<feature type="domain" description="ShKT" evidence="16">
    <location>
        <begin position="417"/>
        <end position="451"/>
    </location>
</feature>
<evidence type="ECO:0000313" key="19">
    <source>
        <dbReference type="WBParaSite" id="TCONS_00014176.p1"/>
    </source>
</evidence>
<feature type="transmembrane region" description="Helical" evidence="15">
    <location>
        <begin position="21"/>
        <end position="43"/>
    </location>
</feature>
<keyword evidence="15" id="KW-0812">Transmembrane</keyword>
<keyword evidence="9 11" id="KW-1015">Disulfide bond</keyword>
<organism evidence="18 19">
    <name type="scientific">Strongyloides stercoralis</name>
    <name type="common">Threadworm</name>
    <dbReference type="NCBI Taxonomy" id="6248"/>
    <lineage>
        <taxon>Eukaryota</taxon>
        <taxon>Metazoa</taxon>
        <taxon>Ecdysozoa</taxon>
        <taxon>Nematoda</taxon>
        <taxon>Chromadorea</taxon>
        <taxon>Rhabditida</taxon>
        <taxon>Tylenchina</taxon>
        <taxon>Panagrolaimomorpha</taxon>
        <taxon>Strongyloidoidea</taxon>
        <taxon>Strongyloididae</taxon>
        <taxon>Strongyloides</taxon>
    </lineage>
</organism>
<feature type="active site" evidence="12">
    <location>
        <position position="226"/>
    </location>
</feature>
<feature type="binding site" evidence="12">
    <location>
        <position position="225"/>
    </location>
    <ligand>
        <name>Zn(2+)</name>
        <dbReference type="ChEBI" id="CHEBI:29105"/>
        <note>catalytic</note>
    </ligand>
</feature>
<comment type="caution">
    <text evidence="11">Lacks conserved residue(s) required for the propagation of feature annotation.</text>
</comment>
<dbReference type="PANTHER" id="PTHR10127:SF897">
    <property type="entry name" value="ZINC METALLOPROTEINASE NAS-15"/>
    <property type="match status" value="1"/>
</dbReference>
<keyword evidence="15" id="KW-0472">Membrane</keyword>
<protein>
    <recommendedName>
        <fullName evidence="13">Metalloendopeptidase</fullName>
        <ecNumber evidence="13">3.4.24.-</ecNumber>
    </recommendedName>
</protein>
<sequence length="547" mass="61309">MRLRTRENKKKMILLLKVSSIINMVKITFLILISSSLILSLNFKNTALKELLNDDELYFDKSIPEYATVLTPNDFINGAQLDAQIGDDDSYMWDNEAIYSNDKFEGDIIGINASTINAFINGGVDPNSKDTHRNAIKNKHQLWRNGRIPYVLSSQYSSHSRSVIANSMEEYNKHTCIRWVPKENSDTDYVYIMPDRGCYSMVGRMGNRQVLSLGSGCIQKGIIIHEMMHAVGFFHEQSRTDRDDFITIFWNNIMNGMSNQFEKYGQGVISALGTTYDYGSIMHYGSTAFSKNGQPTMLPKKNGAKIGQRDGFSKVDIFKINTLYQCDDKLVGTIKPTTTISTTIKMNSSPKPITPQPITPPSPSPPPLPTECKNKRPDCNILAAQGWCNINAPWMKDNCPESCGYCGTLPQKPEEICEDLRVDCNKLVTARYCITSEHFMRTYCQKSCGFCTPKNITKKPIQTTSPGIVPIISITSTTLTPLPITPSTTISTSIPSTTTKRSATISTTKMICINRKHFCTQWKASGFCEGIFLSYMRKNCPKACGYC</sequence>
<dbReference type="InterPro" id="IPR003582">
    <property type="entry name" value="ShKT_dom"/>
</dbReference>
<reference evidence="19" key="1">
    <citation type="submission" date="2024-02" db="UniProtKB">
        <authorList>
            <consortium name="WormBaseParasite"/>
        </authorList>
    </citation>
    <scope>IDENTIFICATION</scope>
</reference>
<dbReference type="CDD" id="cd04280">
    <property type="entry name" value="ZnMc_astacin_like"/>
    <property type="match status" value="1"/>
</dbReference>
<dbReference type="InterPro" id="IPR001506">
    <property type="entry name" value="Peptidase_M12A"/>
</dbReference>
<evidence type="ECO:0000256" key="10">
    <source>
        <dbReference type="ARBA" id="ARBA00023180"/>
    </source>
</evidence>
<comment type="cofactor">
    <cofactor evidence="12 13">
        <name>Zn(2+)</name>
        <dbReference type="ChEBI" id="CHEBI:29105"/>
    </cofactor>
    <text evidence="12 13">Binds 1 zinc ion per subunit.</text>
</comment>
<dbReference type="InterPro" id="IPR024079">
    <property type="entry name" value="MetalloPept_cat_dom_sf"/>
</dbReference>
<evidence type="ECO:0000313" key="18">
    <source>
        <dbReference type="Proteomes" id="UP000035681"/>
    </source>
</evidence>
<feature type="binding site" evidence="12">
    <location>
        <position position="229"/>
    </location>
    <ligand>
        <name>Zn(2+)</name>
        <dbReference type="ChEBI" id="CHEBI:29105"/>
        <note>catalytic</note>
    </ligand>
</feature>
<evidence type="ECO:0000259" key="16">
    <source>
        <dbReference type="PROSITE" id="PS51670"/>
    </source>
</evidence>
<keyword evidence="10" id="KW-0325">Glycoprotein</keyword>
<feature type="compositionally biased region" description="Pro residues" evidence="14">
    <location>
        <begin position="352"/>
        <end position="369"/>
    </location>
</feature>
<evidence type="ECO:0000256" key="1">
    <source>
        <dbReference type="ARBA" id="ARBA00002657"/>
    </source>
</evidence>
<dbReference type="PROSITE" id="PS51864">
    <property type="entry name" value="ASTACIN"/>
    <property type="match status" value="1"/>
</dbReference>
<evidence type="ECO:0000256" key="5">
    <source>
        <dbReference type="ARBA" id="ARBA00022801"/>
    </source>
</evidence>
<dbReference type="GO" id="GO:0006508">
    <property type="term" value="P:proteolysis"/>
    <property type="evidence" value="ECO:0007669"/>
    <property type="project" value="UniProtKB-KW"/>
</dbReference>
<proteinExistence type="predicted"/>
<feature type="domain" description="ShKT" evidence="16">
    <location>
        <begin position="512"/>
        <end position="547"/>
    </location>
</feature>
<evidence type="ECO:0000256" key="11">
    <source>
        <dbReference type="PROSITE-ProRule" id="PRU01005"/>
    </source>
</evidence>
<keyword evidence="6 12" id="KW-0862">Zinc</keyword>
<keyword evidence="8" id="KW-0865">Zymogen</keyword>
<dbReference type="FunFam" id="3.40.390.10:FF:000015">
    <property type="entry name" value="Meprin A subunit"/>
    <property type="match status" value="1"/>
</dbReference>
<keyword evidence="18" id="KW-1185">Reference proteome</keyword>
<dbReference type="GO" id="GO:0008270">
    <property type="term" value="F:zinc ion binding"/>
    <property type="evidence" value="ECO:0007669"/>
    <property type="project" value="UniProtKB-UniRule"/>
</dbReference>
<evidence type="ECO:0000259" key="17">
    <source>
        <dbReference type="PROSITE" id="PS51864"/>
    </source>
</evidence>
<dbReference type="Gene3D" id="1.10.10.1940">
    <property type="match status" value="3"/>
</dbReference>
<dbReference type="Pfam" id="PF01549">
    <property type="entry name" value="ShK"/>
    <property type="match status" value="3"/>
</dbReference>
<evidence type="ECO:0000256" key="8">
    <source>
        <dbReference type="ARBA" id="ARBA00023145"/>
    </source>
</evidence>
<evidence type="ECO:0000256" key="13">
    <source>
        <dbReference type="RuleBase" id="RU361183"/>
    </source>
</evidence>
<evidence type="ECO:0000256" key="3">
    <source>
        <dbReference type="ARBA" id="ARBA00022723"/>
    </source>
</evidence>
<evidence type="ECO:0000256" key="4">
    <source>
        <dbReference type="ARBA" id="ARBA00022729"/>
    </source>
</evidence>
<dbReference type="SUPFAM" id="SSF55486">
    <property type="entry name" value="Metalloproteases ('zincins'), catalytic domain"/>
    <property type="match status" value="1"/>
</dbReference>
<dbReference type="Proteomes" id="UP000035681">
    <property type="component" value="Unplaced"/>
</dbReference>
<dbReference type="PANTHER" id="PTHR10127">
    <property type="entry name" value="DISCOIDIN, CUB, EGF, LAMININ , AND ZINC METALLOPROTEASE DOMAIN CONTAINING"/>
    <property type="match status" value="1"/>
</dbReference>
<evidence type="ECO:0000256" key="15">
    <source>
        <dbReference type="SAM" id="Phobius"/>
    </source>
</evidence>
<keyword evidence="4" id="KW-0732">Signal</keyword>
<keyword evidence="2 12" id="KW-0645">Protease</keyword>
<evidence type="ECO:0000256" key="2">
    <source>
        <dbReference type="ARBA" id="ARBA00022670"/>
    </source>
</evidence>
<evidence type="ECO:0000256" key="12">
    <source>
        <dbReference type="PROSITE-ProRule" id="PRU01211"/>
    </source>
</evidence>
<dbReference type="WBParaSite" id="TCONS_00014176.p1">
    <property type="protein sequence ID" value="TCONS_00014176.p1"/>
    <property type="gene ID" value="XLOC_009385"/>
</dbReference>
<feature type="disulfide bond" evidence="11">
    <location>
        <begin position="417"/>
        <end position="451"/>
    </location>
</feature>
<dbReference type="PRINTS" id="PR00480">
    <property type="entry name" value="ASTACIN"/>
</dbReference>
<evidence type="ECO:0000256" key="6">
    <source>
        <dbReference type="ARBA" id="ARBA00022833"/>
    </source>
</evidence>
<dbReference type="SMART" id="SM00235">
    <property type="entry name" value="ZnMc"/>
    <property type="match status" value="1"/>
</dbReference>
<dbReference type="InterPro" id="IPR034035">
    <property type="entry name" value="Astacin-like_dom"/>
</dbReference>
<feature type="region of interest" description="Disordered" evidence="14">
    <location>
        <begin position="343"/>
        <end position="369"/>
    </location>
</feature>
<dbReference type="EC" id="3.4.24.-" evidence="13"/>
<dbReference type="InterPro" id="IPR006026">
    <property type="entry name" value="Peptidase_Metallo"/>
</dbReference>
<dbReference type="Pfam" id="PF01400">
    <property type="entry name" value="Astacin"/>
    <property type="match status" value="1"/>
</dbReference>
<evidence type="ECO:0000256" key="9">
    <source>
        <dbReference type="ARBA" id="ARBA00023157"/>
    </source>
</evidence>
<dbReference type="GO" id="GO:0004222">
    <property type="term" value="F:metalloendopeptidase activity"/>
    <property type="evidence" value="ECO:0007669"/>
    <property type="project" value="UniProtKB-UniRule"/>
</dbReference>
<feature type="disulfide bond" evidence="11">
    <location>
        <begin position="372"/>
        <end position="406"/>
    </location>
</feature>
<feature type="binding site" evidence="12">
    <location>
        <position position="235"/>
    </location>
    <ligand>
        <name>Zn(2+)</name>
        <dbReference type="ChEBI" id="CHEBI:29105"/>
        <note>catalytic</note>
    </ligand>
</feature>
<keyword evidence="7 12" id="KW-0482">Metalloprotease</keyword>
<feature type="domain" description="ShKT" evidence="16">
    <location>
        <begin position="372"/>
        <end position="406"/>
    </location>
</feature>
<keyword evidence="3 12" id="KW-0479">Metal-binding</keyword>
<dbReference type="SMART" id="SM00254">
    <property type="entry name" value="ShKT"/>
    <property type="match status" value="3"/>
</dbReference>
<keyword evidence="5 12" id="KW-0378">Hydrolase</keyword>
<keyword evidence="15" id="KW-1133">Transmembrane helix</keyword>
<feature type="domain" description="Peptidase M12A" evidence="17">
    <location>
        <begin position="134"/>
        <end position="327"/>
    </location>
</feature>
<dbReference type="PROSITE" id="PS51670">
    <property type="entry name" value="SHKT"/>
    <property type="match status" value="3"/>
</dbReference>
<dbReference type="AlphaFoldDB" id="A0AAF5DK57"/>
<evidence type="ECO:0000256" key="14">
    <source>
        <dbReference type="SAM" id="MobiDB-lite"/>
    </source>
</evidence>
<dbReference type="Gene3D" id="3.40.390.10">
    <property type="entry name" value="Collagenase (Catalytic Domain)"/>
    <property type="match status" value="1"/>
</dbReference>
<name>A0AAF5DK57_STRER</name>
<comment type="function">
    <text evidence="1">Metalloprotease.</text>
</comment>
<accession>A0AAF5DK57</accession>
<evidence type="ECO:0000256" key="7">
    <source>
        <dbReference type="ARBA" id="ARBA00023049"/>
    </source>
</evidence>